<dbReference type="AlphaFoldDB" id="A0A061RMX1"/>
<dbReference type="InterPro" id="IPR032675">
    <property type="entry name" value="LRR_dom_sf"/>
</dbReference>
<keyword evidence="4" id="KW-0175">Coiled coil</keyword>
<proteinExistence type="predicted"/>
<dbReference type="SMART" id="SM00446">
    <property type="entry name" value="LRRcap"/>
    <property type="match status" value="3"/>
</dbReference>
<dbReference type="InterPro" id="IPR003591">
    <property type="entry name" value="Leu-rich_rpt_typical-subtyp"/>
</dbReference>
<dbReference type="PANTHER" id="PTHR46652:SF3">
    <property type="entry name" value="LEUCINE-RICH REPEAT-CONTAINING PROTEIN 9"/>
    <property type="match status" value="1"/>
</dbReference>
<accession>A0A061RMX1</accession>
<evidence type="ECO:0000256" key="1">
    <source>
        <dbReference type="ARBA" id="ARBA00004430"/>
    </source>
</evidence>
<feature type="coiled-coil region" evidence="4">
    <location>
        <begin position="70"/>
        <end position="111"/>
    </location>
</feature>
<feature type="domain" description="U2A'/phosphoprotein 32 family A C-terminal" evidence="6">
    <location>
        <begin position="1037"/>
        <end position="1055"/>
    </location>
</feature>
<evidence type="ECO:0000256" key="5">
    <source>
        <dbReference type="SAM" id="MobiDB-lite"/>
    </source>
</evidence>
<dbReference type="InterPro" id="IPR050836">
    <property type="entry name" value="SDS22/Internalin_LRR"/>
</dbReference>
<sequence>MKKKMYYNMRIKTLRRNTNNAIRRADQGRAAKVGTSVEVKKVILRHFKDIEGELGQVKSYSHYNPDPSYVAALESKSEKLNQAIAARTAEIKKAQDSLDECKARVHELSNEYVRRLIVELETGGNIRLEDGKLGDLWYSSCVDLVNSRFFAADFATLGITGLKVNRVTRIHNRFLRNRFEERLESMVDVSDSTYKRSLEYLFYGESPELPGELLRAAEDGFRHPSEYAALGLDGAVTLSNSISVIDVPRLKEAPASYRTSGGRSPLVGQVLVSKVFLGKCVQESALASPATGSKQSKKQVLTSKAEYPDCNSVFRVKQGDPKQRQWYVFDNALVLPEYLVEYEYEASFGSKFRFCQPSPVLSGEGQAALDGLDADVRLIARPLVPMLLAAEHADLDDNGQPIVRLTGTEDGMELLKEEPQVAAKPAVEALTEGVLRQRTGAESLAMLTYLNLHAAGIERIEGLSGLQALKTLLLSFNAIQKMEGLSELHMLERLDLSYNSIRRIEGLKGLLLLRDLDLSSNLLHRLEDVNVLKKYVPELVAVDLSGNPLCTYKTYRTLMLRRLSKLQQLDQSPVSDEDREGASDNTTTLTVQMIKDHAFSRRSTSMVAASISSIAQSAADDSWWRQVEEIVVEHQRVRRIQNLEKLTSLRRASFVDNELTRLEGLDFCTALEELSVEDNRIMAIEGLSHCTGLKKLELGKNKISHLENLGALTSLTQLSVEDNEIESLAGLGELLCLMELYIGNNRLRRLREILVIRDLPKLIIVDLLGNPLCREEDYRLYTIYHLKKLKVLDGTGIEASEQSAARNKYAGRLSLETLESKVGHRHFESLRELDISGLRVRDAANCFQSPEFSGLQEINLDNNIVSDVQGFAHLPNLSVLRLGANRIGEGCRFDVNPYNSASPFAALQVLQLGQNSIASIERLGLSKLAALRSLFLQGNDITRIDGLEGLYSLQELVLDRNRIKYVDAGALDPVQNLRELRMEENGLRSLSNLGNLPHLQALHLGYNRISDTSEIERITGLKALLEITLMNNPVVRKQVYRAVLLGKLPMLRIIDGRDVTEEERDYVQSMYYANSAMMDGTAAPGLVLSGAYGAQSQQQQQQQKVPVKMTAVNFEQLAGSAAGGGMARGDDLAGPAVSGMGLELQGGGLNVMGQRGAALRPASNDRAPPAAGYVIGGRSVGNSGGPMARGSGRAVGGIGGKTRQMQQQQQQHGGVGRR</sequence>
<comment type="subcellular location">
    <subcellularLocation>
        <location evidence="1">Cytoplasm</location>
        <location evidence="1">Cytoskeleton</location>
        <location evidence="1">Cilium axoneme</location>
    </subcellularLocation>
</comment>
<dbReference type="Gene3D" id="3.90.228.10">
    <property type="match status" value="1"/>
</dbReference>
<keyword evidence="3" id="KW-0677">Repeat</keyword>
<gene>
    <name evidence="7" type="ORF">TSPGSL018_926</name>
</gene>
<keyword evidence="2" id="KW-0433">Leucine-rich repeat</keyword>
<organism evidence="7">
    <name type="scientific">Tetraselmis sp. GSL018</name>
    <dbReference type="NCBI Taxonomy" id="582737"/>
    <lineage>
        <taxon>Eukaryota</taxon>
        <taxon>Viridiplantae</taxon>
        <taxon>Chlorophyta</taxon>
        <taxon>core chlorophytes</taxon>
        <taxon>Chlorodendrophyceae</taxon>
        <taxon>Chlorodendrales</taxon>
        <taxon>Chlorodendraceae</taxon>
        <taxon>Tetraselmis</taxon>
    </lineage>
</organism>
<dbReference type="SMART" id="SM00365">
    <property type="entry name" value="LRR_SD22"/>
    <property type="match status" value="13"/>
</dbReference>
<evidence type="ECO:0000259" key="6">
    <source>
        <dbReference type="SMART" id="SM00446"/>
    </source>
</evidence>
<dbReference type="Gene3D" id="3.80.10.10">
    <property type="entry name" value="Ribonuclease Inhibitor"/>
    <property type="match status" value="5"/>
</dbReference>
<feature type="region of interest" description="Disordered" evidence="5">
    <location>
        <begin position="1178"/>
        <end position="1218"/>
    </location>
</feature>
<dbReference type="SUPFAM" id="SSF52058">
    <property type="entry name" value="L domain-like"/>
    <property type="match status" value="3"/>
</dbReference>
<reference evidence="7" key="1">
    <citation type="submission" date="2014-05" db="EMBL/GenBank/DDBJ databases">
        <title>The transcriptome of the halophilic microalga Tetraselmis sp. GSL018 isolated from the Great Salt Lake, Utah.</title>
        <authorList>
            <person name="Jinkerson R.E."/>
            <person name="D'Adamo S."/>
            <person name="Posewitz M.C."/>
        </authorList>
    </citation>
    <scope>NUCLEOTIDE SEQUENCE</scope>
    <source>
        <strain evidence="7">GSL018</strain>
    </source>
</reference>
<evidence type="ECO:0000256" key="4">
    <source>
        <dbReference type="SAM" id="Coils"/>
    </source>
</evidence>
<protein>
    <submittedName>
        <fullName evidence="7">Leucine-rich repeat-containing protein 9-like</fullName>
    </submittedName>
</protein>
<name>A0A061RMX1_9CHLO</name>
<dbReference type="PANTHER" id="PTHR46652">
    <property type="entry name" value="LEUCINE-RICH REPEAT AND IQ DOMAIN-CONTAINING PROTEIN 1-RELATED"/>
    <property type="match status" value="1"/>
</dbReference>
<evidence type="ECO:0000256" key="2">
    <source>
        <dbReference type="ARBA" id="ARBA00022614"/>
    </source>
</evidence>
<feature type="domain" description="U2A'/phosphoprotein 32 family A C-terminal" evidence="6">
    <location>
        <begin position="775"/>
        <end position="793"/>
    </location>
</feature>
<dbReference type="PROSITE" id="PS51450">
    <property type="entry name" value="LRR"/>
    <property type="match status" value="9"/>
</dbReference>
<dbReference type="Pfam" id="PF14580">
    <property type="entry name" value="LRR_9"/>
    <property type="match status" value="3"/>
</dbReference>
<evidence type="ECO:0000256" key="3">
    <source>
        <dbReference type="ARBA" id="ARBA00022737"/>
    </source>
</evidence>
<dbReference type="GO" id="GO:0005930">
    <property type="term" value="C:axoneme"/>
    <property type="evidence" value="ECO:0007669"/>
    <property type="project" value="UniProtKB-SubCell"/>
</dbReference>
<dbReference type="InterPro" id="IPR001611">
    <property type="entry name" value="Leu-rich_rpt"/>
</dbReference>
<dbReference type="SMART" id="SM00369">
    <property type="entry name" value="LRR_TYP"/>
    <property type="match status" value="9"/>
</dbReference>
<evidence type="ECO:0000313" key="7">
    <source>
        <dbReference type="EMBL" id="JAC71896.1"/>
    </source>
</evidence>
<dbReference type="EMBL" id="GBEZ01014155">
    <property type="protein sequence ID" value="JAC71896.1"/>
    <property type="molecule type" value="Transcribed_RNA"/>
</dbReference>
<feature type="domain" description="U2A'/phosphoprotein 32 family A C-terminal" evidence="6">
    <location>
        <begin position="552"/>
        <end position="570"/>
    </location>
</feature>
<dbReference type="InterPro" id="IPR003603">
    <property type="entry name" value="U2A'_phosphoprotein32A_C"/>
</dbReference>